<evidence type="ECO:0000256" key="7">
    <source>
        <dbReference type="SAM" id="Phobius"/>
    </source>
</evidence>
<dbReference type="Gene3D" id="3.40.50.720">
    <property type="entry name" value="NAD(P)-binding Rossmann-like Domain"/>
    <property type="match status" value="1"/>
</dbReference>
<feature type="domain" description="Bacterial sugar transferase" evidence="8">
    <location>
        <begin position="271"/>
        <end position="457"/>
    </location>
</feature>
<feature type="transmembrane region" description="Helical" evidence="7">
    <location>
        <begin position="7"/>
        <end position="31"/>
    </location>
</feature>
<dbReference type="AlphaFoldDB" id="A0A927AVE9"/>
<accession>A0A927AVE9</accession>
<dbReference type="Pfam" id="PF02397">
    <property type="entry name" value="Bac_transf"/>
    <property type="match status" value="1"/>
</dbReference>
<gene>
    <name evidence="9" type="ORF">IC229_31070</name>
</gene>
<dbReference type="Proteomes" id="UP000598820">
    <property type="component" value="Unassembled WGS sequence"/>
</dbReference>
<dbReference type="Pfam" id="PF13727">
    <property type="entry name" value="CoA_binding_3"/>
    <property type="match status" value="1"/>
</dbReference>
<evidence type="ECO:0000259" key="8">
    <source>
        <dbReference type="Pfam" id="PF02397"/>
    </source>
</evidence>
<feature type="transmembrane region" description="Helical" evidence="7">
    <location>
        <begin position="43"/>
        <end position="61"/>
    </location>
</feature>
<proteinExistence type="inferred from homology"/>
<keyword evidence="4 7" id="KW-0812">Transmembrane</keyword>
<organism evidence="9 10">
    <name type="scientific">Spirosoma profusum</name>
    <dbReference type="NCBI Taxonomy" id="2771354"/>
    <lineage>
        <taxon>Bacteria</taxon>
        <taxon>Pseudomonadati</taxon>
        <taxon>Bacteroidota</taxon>
        <taxon>Cytophagia</taxon>
        <taxon>Cytophagales</taxon>
        <taxon>Cytophagaceae</taxon>
        <taxon>Spirosoma</taxon>
    </lineage>
</organism>
<evidence type="ECO:0000256" key="4">
    <source>
        <dbReference type="ARBA" id="ARBA00022692"/>
    </source>
</evidence>
<sequence>MRHRYSILFFPLHVFVDFLSLNVAFVGAYWLKFKTLDAVGDPPYASIWILFNLTWLAEILISKPYIFPRQLFKAGHLLKKLLVLTAIHMAIISMYWVAIKGYYYSREHLLITYGLFLTLGATFRIGGLLFLKEYRARGYNNRRYVIAGYGKLAENIRSFYDTHPEMGFSFQGYFDQPNSENEGLLKGHFNELPRYVKEASIDCIYCCMPYIESTQLKRIVDHAEEADYQVKLLVDFRGFFSQGISIEYYDFLPILNLSSEVLADFRINFFKRCFDILFASTVLLLGSPVFIGIALATKFTSKGPVIFTQKRYGRLGKAFTMYKFRSMYTGSELILSGSQHSQGKEDPRITPWGGIMRRTRLDELPQFFNVLLGEMSIVGPRPLAEYDVETLMEEVPIDFQKILTVKPGITSIGQVKFGYAVNLDEMRQRLSYDLLYPERRSFLFDMWIIAQTVKVMIQGRGK</sequence>
<evidence type="ECO:0000256" key="6">
    <source>
        <dbReference type="ARBA" id="ARBA00023136"/>
    </source>
</evidence>
<keyword evidence="10" id="KW-1185">Reference proteome</keyword>
<feature type="transmembrane region" description="Helical" evidence="7">
    <location>
        <begin position="110"/>
        <end position="131"/>
    </location>
</feature>
<feature type="transmembrane region" description="Helical" evidence="7">
    <location>
        <begin position="276"/>
        <end position="296"/>
    </location>
</feature>
<name>A0A927AVE9_9BACT</name>
<feature type="transmembrane region" description="Helical" evidence="7">
    <location>
        <begin position="81"/>
        <end position="98"/>
    </location>
</feature>
<dbReference type="RefSeq" id="WP_190892237.1">
    <property type="nucleotide sequence ID" value="NZ_JACWZY010000045.1"/>
</dbReference>
<dbReference type="InterPro" id="IPR017475">
    <property type="entry name" value="EPS_sugar_tfrase"/>
</dbReference>
<keyword evidence="5 7" id="KW-1133">Transmembrane helix</keyword>
<dbReference type="GO" id="GO:0016780">
    <property type="term" value="F:phosphotransferase activity, for other substituted phosphate groups"/>
    <property type="evidence" value="ECO:0007669"/>
    <property type="project" value="TreeGrafter"/>
</dbReference>
<dbReference type="PANTHER" id="PTHR30576:SF0">
    <property type="entry name" value="UNDECAPRENYL-PHOSPHATE N-ACETYLGALACTOSAMINYL 1-PHOSPHATE TRANSFERASE-RELATED"/>
    <property type="match status" value="1"/>
</dbReference>
<dbReference type="PANTHER" id="PTHR30576">
    <property type="entry name" value="COLANIC BIOSYNTHESIS UDP-GLUCOSE LIPID CARRIER TRANSFERASE"/>
    <property type="match status" value="1"/>
</dbReference>
<dbReference type="EMBL" id="JACWZY010000045">
    <property type="protein sequence ID" value="MBD2705106.1"/>
    <property type="molecule type" value="Genomic_DNA"/>
</dbReference>
<evidence type="ECO:0000313" key="9">
    <source>
        <dbReference type="EMBL" id="MBD2705106.1"/>
    </source>
</evidence>
<comment type="subcellular location">
    <subcellularLocation>
        <location evidence="1">Membrane</location>
        <topology evidence="1">Multi-pass membrane protein</topology>
    </subcellularLocation>
</comment>
<dbReference type="GO" id="GO:0016020">
    <property type="term" value="C:membrane"/>
    <property type="evidence" value="ECO:0007669"/>
    <property type="project" value="UniProtKB-SubCell"/>
</dbReference>
<evidence type="ECO:0000256" key="5">
    <source>
        <dbReference type="ARBA" id="ARBA00022989"/>
    </source>
</evidence>
<keyword evidence="6 7" id="KW-0472">Membrane</keyword>
<evidence type="ECO:0000313" key="10">
    <source>
        <dbReference type="Proteomes" id="UP000598820"/>
    </source>
</evidence>
<evidence type="ECO:0000256" key="2">
    <source>
        <dbReference type="ARBA" id="ARBA00006464"/>
    </source>
</evidence>
<evidence type="ECO:0000256" key="1">
    <source>
        <dbReference type="ARBA" id="ARBA00004141"/>
    </source>
</evidence>
<dbReference type="InterPro" id="IPR003362">
    <property type="entry name" value="Bact_transf"/>
</dbReference>
<protein>
    <submittedName>
        <fullName evidence="9">Exopolysaccharide biosynthesis polyprenyl glycosylphosphotransferase</fullName>
    </submittedName>
</protein>
<reference evidence="9" key="1">
    <citation type="submission" date="2020-09" db="EMBL/GenBank/DDBJ databases">
        <authorList>
            <person name="Kim M.K."/>
        </authorList>
    </citation>
    <scope>NUCLEOTIDE SEQUENCE</scope>
    <source>
        <strain evidence="9">BT702</strain>
    </source>
</reference>
<dbReference type="NCBIfam" id="TIGR03025">
    <property type="entry name" value="EPS_sugtrans"/>
    <property type="match status" value="1"/>
</dbReference>
<keyword evidence="3" id="KW-0808">Transferase</keyword>
<comment type="similarity">
    <text evidence="2">Belongs to the bacterial sugar transferase family.</text>
</comment>
<comment type="caution">
    <text evidence="9">The sequence shown here is derived from an EMBL/GenBank/DDBJ whole genome shotgun (WGS) entry which is preliminary data.</text>
</comment>
<evidence type="ECO:0000256" key="3">
    <source>
        <dbReference type="ARBA" id="ARBA00022679"/>
    </source>
</evidence>